<dbReference type="eggNOG" id="ENOG5032S3Y">
    <property type="taxonomic scope" value="Bacteria"/>
</dbReference>
<organism evidence="2 3">
    <name type="scientific">Octadecabacter arcticus 238</name>
    <dbReference type="NCBI Taxonomy" id="391616"/>
    <lineage>
        <taxon>Bacteria</taxon>
        <taxon>Pseudomonadati</taxon>
        <taxon>Pseudomonadota</taxon>
        <taxon>Alphaproteobacteria</taxon>
        <taxon>Rhodobacterales</taxon>
        <taxon>Roseobacteraceae</taxon>
        <taxon>Octadecabacter</taxon>
    </lineage>
</organism>
<evidence type="ECO:0000256" key="1">
    <source>
        <dbReference type="SAM" id="MobiDB-lite"/>
    </source>
</evidence>
<dbReference type="STRING" id="391616.OA238_c25590"/>
<keyword evidence="3" id="KW-1185">Reference proteome</keyword>
<dbReference type="AlphaFoldDB" id="M9RLG4"/>
<dbReference type="Proteomes" id="UP000004688">
    <property type="component" value="Chromosome"/>
</dbReference>
<name>M9RLG4_9RHOB</name>
<proteinExistence type="predicted"/>
<evidence type="ECO:0000313" key="3">
    <source>
        <dbReference type="Proteomes" id="UP000004688"/>
    </source>
</evidence>
<sequence>MTYFEYKVVPAPRRGLKGKGIKGTPARFANALQLVMNVLGAQGWEYQRTDTLPVEERVGLTKKSTSFQNMLVFRRTLEIEQADAPKVAALIEDQTSVIEAPVAAKPEPDTELEDIAAQALDHGSTSEEPNVETMEVIDAPVSLAKEDRVSETITAPFAFPWDKRRTGAQAPKIDDSSARSEQSRLSGKCLSGNLQRQRVDASDDVRPEGCVNRAMFGNTRLTSKRFRLNFDPPMALTGPIITRVTGVFVAFVDDCQRRGRKCRV</sequence>
<dbReference type="EMBL" id="CP003742">
    <property type="protein sequence ID" value="AGI72608.1"/>
    <property type="molecule type" value="Genomic_DNA"/>
</dbReference>
<dbReference type="HOGENOM" id="CLU_092041_2_0_5"/>
<evidence type="ECO:0000313" key="2">
    <source>
        <dbReference type="EMBL" id="AGI72608.1"/>
    </source>
</evidence>
<gene>
    <name evidence="2" type="ORF">OA238_c25590</name>
</gene>
<feature type="compositionally biased region" description="Basic and acidic residues" evidence="1">
    <location>
        <begin position="172"/>
        <end position="182"/>
    </location>
</feature>
<feature type="region of interest" description="Disordered" evidence="1">
    <location>
        <begin position="165"/>
        <end position="186"/>
    </location>
</feature>
<protein>
    <recommendedName>
        <fullName evidence="4">DUF4177 domain-containing protein</fullName>
    </recommendedName>
</protein>
<reference evidence="2 3" key="1">
    <citation type="journal article" date="2013" name="PLoS ONE">
        <title>Poles Apart: Arctic and Antarctic Octadecabacter strains Share High Genome Plasticity and a New Type of Xanthorhodopsin.</title>
        <authorList>
            <person name="Vollmers J."/>
            <person name="Voget S."/>
            <person name="Dietrich S."/>
            <person name="Gollnow K."/>
            <person name="Smits M."/>
            <person name="Meyer K."/>
            <person name="Brinkhoff T."/>
            <person name="Simon M."/>
            <person name="Daniel R."/>
        </authorList>
    </citation>
    <scope>NUCLEOTIDE SEQUENCE [LARGE SCALE GENOMIC DNA]</scope>
    <source>
        <strain evidence="2 3">238</strain>
    </source>
</reference>
<dbReference type="KEGG" id="oar:OA238_c25590"/>
<accession>M9RLG4</accession>
<evidence type="ECO:0008006" key="4">
    <source>
        <dbReference type="Google" id="ProtNLM"/>
    </source>
</evidence>